<dbReference type="InterPro" id="IPR045886">
    <property type="entry name" value="ThiF/MoeB/HesA"/>
</dbReference>
<evidence type="ECO:0000259" key="7">
    <source>
        <dbReference type="Pfam" id="PF14464"/>
    </source>
</evidence>
<dbReference type="GO" id="GO:0004792">
    <property type="term" value="F:thiosulfate-cyanide sulfurtransferase activity"/>
    <property type="evidence" value="ECO:0007669"/>
    <property type="project" value="TreeGrafter"/>
</dbReference>
<comment type="caution">
    <text evidence="8">The sequence shown here is derived from an EMBL/GenBank/DDBJ whole genome shotgun (WGS) entry which is preliminary data.</text>
</comment>
<dbReference type="GO" id="GO:0008641">
    <property type="term" value="F:ubiquitin-like modifier activating enzyme activity"/>
    <property type="evidence" value="ECO:0007669"/>
    <property type="project" value="InterPro"/>
</dbReference>
<dbReference type="GO" id="GO:0005737">
    <property type="term" value="C:cytoplasm"/>
    <property type="evidence" value="ECO:0007669"/>
    <property type="project" value="TreeGrafter"/>
</dbReference>
<dbReference type="AlphaFoldDB" id="A0A7W7YIJ3"/>
<dbReference type="InterPro" id="IPR028090">
    <property type="entry name" value="JAB_dom_prok"/>
</dbReference>
<dbReference type="Proteomes" id="UP000534294">
    <property type="component" value="Unassembled WGS sequence"/>
</dbReference>
<dbReference type="RefSeq" id="WP_221305331.1">
    <property type="nucleotide sequence ID" value="NZ_JACHIF010000001.1"/>
</dbReference>
<dbReference type="SUPFAM" id="SSF69572">
    <property type="entry name" value="Activating enzymes of the ubiquitin-like proteins"/>
    <property type="match status" value="1"/>
</dbReference>
<keyword evidence="5" id="KW-0482">Metalloprotease</keyword>
<dbReference type="GO" id="GO:0016779">
    <property type="term" value="F:nucleotidyltransferase activity"/>
    <property type="evidence" value="ECO:0007669"/>
    <property type="project" value="TreeGrafter"/>
</dbReference>
<gene>
    <name evidence="8" type="ORF">HNQ64_000993</name>
</gene>
<evidence type="ECO:0008006" key="10">
    <source>
        <dbReference type="Google" id="ProtNLM"/>
    </source>
</evidence>
<evidence type="ECO:0000256" key="4">
    <source>
        <dbReference type="ARBA" id="ARBA00022833"/>
    </source>
</evidence>
<dbReference type="InterPro" id="IPR000594">
    <property type="entry name" value="ThiF_NAD_FAD-bd"/>
</dbReference>
<keyword evidence="2" id="KW-0479">Metal-binding</keyword>
<evidence type="ECO:0000256" key="2">
    <source>
        <dbReference type="ARBA" id="ARBA00022723"/>
    </source>
</evidence>
<dbReference type="Pfam" id="PF00899">
    <property type="entry name" value="ThiF"/>
    <property type="match status" value="1"/>
</dbReference>
<dbReference type="CDD" id="cd01483">
    <property type="entry name" value="E1_enzyme_family"/>
    <property type="match status" value="1"/>
</dbReference>
<proteinExistence type="predicted"/>
<keyword evidence="4" id="KW-0862">Zinc</keyword>
<evidence type="ECO:0000256" key="5">
    <source>
        <dbReference type="ARBA" id="ARBA00023049"/>
    </source>
</evidence>
<feature type="domain" description="THIF-type NAD/FAD binding fold" evidence="6">
    <location>
        <begin position="176"/>
        <end position="429"/>
    </location>
</feature>
<keyword evidence="9" id="KW-1185">Reference proteome</keyword>
<evidence type="ECO:0000313" key="9">
    <source>
        <dbReference type="Proteomes" id="UP000534294"/>
    </source>
</evidence>
<dbReference type="GO" id="GO:0006508">
    <property type="term" value="P:proteolysis"/>
    <property type="evidence" value="ECO:0007669"/>
    <property type="project" value="UniProtKB-KW"/>
</dbReference>
<keyword evidence="3" id="KW-0378">Hydrolase</keyword>
<protein>
    <recommendedName>
        <fullName evidence="10">ThiF family protein</fullName>
    </recommendedName>
</protein>
<evidence type="ECO:0000256" key="1">
    <source>
        <dbReference type="ARBA" id="ARBA00022670"/>
    </source>
</evidence>
<name>A0A7W7YIJ3_9BACT</name>
<evidence type="ECO:0000313" key="8">
    <source>
        <dbReference type="EMBL" id="MBB5036759.1"/>
    </source>
</evidence>
<accession>A0A7W7YIJ3</accession>
<dbReference type="PANTHER" id="PTHR10953">
    <property type="entry name" value="UBIQUITIN-ACTIVATING ENZYME E1"/>
    <property type="match status" value="1"/>
</dbReference>
<dbReference type="EMBL" id="JACHIF010000001">
    <property type="protein sequence ID" value="MBB5036759.1"/>
    <property type="molecule type" value="Genomic_DNA"/>
</dbReference>
<reference evidence="8 9" key="1">
    <citation type="submission" date="2020-08" db="EMBL/GenBank/DDBJ databases">
        <title>Genomic Encyclopedia of Type Strains, Phase IV (KMG-IV): sequencing the most valuable type-strain genomes for metagenomic binning, comparative biology and taxonomic classification.</title>
        <authorList>
            <person name="Goeker M."/>
        </authorList>
    </citation>
    <scope>NUCLEOTIDE SEQUENCE [LARGE SCALE GENOMIC DNA]</scope>
    <source>
        <strain evidence="8 9">DSM 12251</strain>
    </source>
</reference>
<organism evidence="8 9">
    <name type="scientific">Prosthecobacter dejongeii</name>
    <dbReference type="NCBI Taxonomy" id="48465"/>
    <lineage>
        <taxon>Bacteria</taxon>
        <taxon>Pseudomonadati</taxon>
        <taxon>Verrucomicrobiota</taxon>
        <taxon>Verrucomicrobiia</taxon>
        <taxon>Verrucomicrobiales</taxon>
        <taxon>Verrucomicrobiaceae</taxon>
        <taxon>Prosthecobacter</taxon>
    </lineage>
</organism>
<dbReference type="Gene3D" id="3.40.50.720">
    <property type="entry name" value="NAD(P)-binding Rossmann-like Domain"/>
    <property type="match status" value="1"/>
</dbReference>
<dbReference type="GO" id="GO:0008237">
    <property type="term" value="F:metallopeptidase activity"/>
    <property type="evidence" value="ECO:0007669"/>
    <property type="project" value="UniProtKB-KW"/>
</dbReference>
<dbReference type="GO" id="GO:0046872">
    <property type="term" value="F:metal ion binding"/>
    <property type="evidence" value="ECO:0007669"/>
    <property type="project" value="UniProtKB-KW"/>
</dbReference>
<keyword evidence="1" id="KW-0645">Protease</keyword>
<dbReference type="InterPro" id="IPR035985">
    <property type="entry name" value="Ubiquitin-activating_enz"/>
</dbReference>
<dbReference type="PANTHER" id="PTHR10953:SF247">
    <property type="entry name" value="SLL6053 PROTEIN"/>
    <property type="match status" value="1"/>
</dbReference>
<sequence length="461" mass="50494">MIPRNTLRLTGEQHQQLKNHLFPGDGKEAVALVLCGRLQNAGGHTLCANKILLVAHDLCRERTPVSVTWPTEVGRAFYQRAAEKNMAVLKVHSHPEGYDEFSAQDDRSDAALFSSLHNWTEDGLPHASAVMLPDGTMFGRFAEQDGSFVPITKIAVAGDDIRIFTVGEDLMVDDAQLRTLQTFGEGTTQLLRRLKIGVVGCSGTGSWVIEQLARLGVGELVLMDPDIIERKNLNRIINSREADALGKRSKVDALTDVIKLHGTGTMVTALNTSSFTEDAARQLAYCDILFGCMDLVEGRDRLNRIATFYSIPYFDLGVRLDADGNGGISNVCGVVNYLLPGGSSLLSRGCYSAETLRVQSLRRTKPAQYESELKEGYIKGAKVESPAVVSVNGFCATMAINELLARLHPFRSTPNAEARRQQFDLKNSFWIQLDDTGPCPALAKNCGRGDMTPFLNSVTEE</sequence>
<evidence type="ECO:0000259" key="6">
    <source>
        <dbReference type="Pfam" id="PF00899"/>
    </source>
</evidence>
<evidence type="ECO:0000256" key="3">
    <source>
        <dbReference type="ARBA" id="ARBA00022801"/>
    </source>
</evidence>
<feature type="domain" description="JAB" evidence="7">
    <location>
        <begin position="20"/>
        <end position="126"/>
    </location>
</feature>
<dbReference type="Pfam" id="PF14464">
    <property type="entry name" value="Prok-JAB"/>
    <property type="match status" value="1"/>
</dbReference>